<dbReference type="AlphaFoldDB" id="K8ZPM1"/>
<dbReference type="eggNOG" id="COG0607">
    <property type="taxonomic scope" value="Bacteria"/>
</dbReference>
<dbReference type="PANTHER" id="PTHR43031">
    <property type="entry name" value="FAD-DEPENDENT OXIDOREDUCTASE"/>
    <property type="match status" value="1"/>
</dbReference>
<dbReference type="RefSeq" id="WP_009490344.1">
    <property type="nucleotide sequence ID" value="NZ_AMYT01000017.1"/>
</dbReference>
<dbReference type="EMBL" id="AMYT01000017">
    <property type="protein sequence ID" value="EKU27506.1"/>
    <property type="molecule type" value="Genomic_DNA"/>
</dbReference>
<dbReference type="SMART" id="SM00450">
    <property type="entry name" value="RHOD"/>
    <property type="match status" value="1"/>
</dbReference>
<dbReference type="CDD" id="cd00158">
    <property type="entry name" value="RHOD"/>
    <property type="match status" value="1"/>
</dbReference>
<dbReference type="PROSITE" id="PS50206">
    <property type="entry name" value="RHODANESE_3"/>
    <property type="match status" value="1"/>
</dbReference>
<evidence type="ECO:0000313" key="2">
    <source>
        <dbReference type="EMBL" id="EKU27506.1"/>
    </source>
</evidence>
<dbReference type="Proteomes" id="UP000016057">
    <property type="component" value="Unassembled WGS sequence"/>
</dbReference>
<comment type="caution">
    <text evidence="2">The sequence shown here is derived from an EMBL/GenBank/DDBJ whole genome shotgun (WGS) entry which is preliminary data.</text>
</comment>
<organism evidence="2 3">
    <name type="scientific">Catellicoccus marimammalium M35/04/3</name>
    <dbReference type="NCBI Taxonomy" id="1234409"/>
    <lineage>
        <taxon>Bacteria</taxon>
        <taxon>Bacillati</taxon>
        <taxon>Bacillota</taxon>
        <taxon>Bacilli</taxon>
        <taxon>Lactobacillales</taxon>
        <taxon>Enterococcaceae</taxon>
        <taxon>Catellicoccus</taxon>
    </lineage>
</organism>
<dbReference type="PANTHER" id="PTHR43031:SF17">
    <property type="entry name" value="SULFURTRANSFERASE YTWF-RELATED"/>
    <property type="match status" value="1"/>
</dbReference>
<accession>K8ZPM1</accession>
<dbReference type="InterPro" id="IPR036873">
    <property type="entry name" value="Rhodanese-like_dom_sf"/>
</dbReference>
<dbReference type="OrthoDB" id="9800872at2"/>
<dbReference type="Gene3D" id="3.40.250.10">
    <property type="entry name" value="Rhodanese-like domain"/>
    <property type="match status" value="1"/>
</dbReference>
<evidence type="ECO:0000259" key="1">
    <source>
        <dbReference type="PROSITE" id="PS50206"/>
    </source>
</evidence>
<dbReference type="InterPro" id="IPR050229">
    <property type="entry name" value="GlpE_sulfurtransferase"/>
</dbReference>
<reference evidence="2 3" key="1">
    <citation type="journal article" date="2013" name="Genome Announc.">
        <title>Draft Genome Sequence of Catellicoccus marimammalium, a Novel Species Commonly Found in Gull Feces.</title>
        <authorList>
            <person name="Weigand M.R."/>
            <person name="Ryu H."/>
            <person name="Bozcek L."/>
            <person name="Konstantinidis K.T."/>
            <person name="Santo Domingo J.W."/>
        </authorList>
    </citation>
    <scope>NUCLEOTIDE SEQUENCE [LARGE SCALE GENOMIC DNA]</scope>
    <source>
        <strain evidence="2 3">M35/04/3</strain>
    </source>
</reference>
<dbReference type="InterPro" id="IPR001763">
    <property type="entry name" value="Rhodanese-like_dom"/>
</dbReference>
<feature type="domain" description="Rhodanese" evidence="1">
    <location>
        <begin position="13"/>
        <end position="93"/>
    </location>
</feature>
<keyword evidence="3" id="KW-1185">Reference proteome</keyword>
<dbReference type="STRING" id="1234409.C683_0837"/>
<evidence type="ECO:0000313" key="3">
    <source>
        <dbReference type="Proteomes" id="UP000016057"/>
    </source>
</evidence>
<sequence length="97" mass="11399">MQEITVKEFLAQSLENPKIIDVREIEEYEEGHMPQAMNYPLSEINDWATTLDKNEHYYLICRSGYRSHNAGLFLEEKGYEVTNLLGGMLEYTEIKQH</sequence>
<dbReference type="Pfam" id="PF00581">
    <property type="entry name" value="Rhodanese"/>
    <property type="match status" value="1"/>
</dbReference>
<protein>
    <submittedName>
        <fullName evidence="2">Rhodanese-like domain-containing protein</fullName>
    </submittedName>
</protein>
<proteinExistence type="predicted"/>
<gene>
    <name evidence="2" type="ORF">C683_0837</name>
</gene>
<dbReference type="SUPFAM" id="SSF52821">
    <property type="entry name" value="Rhodanese/Cell cycle control phosphatase"/>
    <property type="match status" value="1"/>
</dbReference>
<name>K8ZPM1_9ENTE</name>